<dbReference type="GO" id="GO:0006120">
    <property type="term" value="P:mitochondrial electron transport, NADH to ubiquinone"/>
    <property type="evidence" value="ECO:0007669"/>
    <property type="project" value="TreeGrafter"/>
</dbReference>
<name>A0A976FSA0_BRELC</name>
<evidence type="ECO:0000313" key="2">
    <source>
        <dbReference type="EMBL" id="TDH71591.1"/>
    </source>
</evidence>
<dbReference type="KEGG" id="blac:94348990"/>
<dbReference type="OrthoDB" id="59470at2759"/>
<evidence type="ECO:0000313" key="3">
    <source>
        <dbReference type="Proteomes" id="UP000294530"/>
    </source>
</evidence>
<dbReference type="Gene3D" id="2.60.260.40">
    <property type="entry name" value="q5lls5 like domains"/>
    <property type="match status" value="1"/>
</dbReference>
<feature type="domain" description="Zinc finger CHCC-type" evidence="1">
    <location>
        <begin position="69"/>
        <end position="107"/>
    </location>
</feature>
<accession>A0A976FSA0</accession>
<organism evidence="2 3">
    <name type="scientific">Bremia lactucae</name>
    <name type="common">Lettuce downy mildew</name>
    <dbReference type="NCBI Taxonomy" id="4779"/>
    <lineage>
        <taxon>Eukaryota</taxon>
        <taxon>Sar</taxon>
        <taxon>Stramenopiles</taxon>
        <taxon>Oomycota</taxon>
        <taxon>Peronosporomycetes</taxon>
        <taxon>Peronosporales</taxon>
        <taxon>Peronosporaceae</taxon>
        <taxon>Bremia</taxon>
    </lineage>
</organism>
<dbReference type="Proteomes" id="UP000294530">
    <property type="component" value="Unassembled WGS sequence"/>
</dbReference>
<dbReference type="PANTHER" id="PTHR13156:SF0">
    <property type="entry name" value="NADH DEHYDROGENASE [UBIQUINONE] IRON-SULFUR PROTEIN 6, MITOCHONDRIAL"/>
    <property type="match status" value="1"/>
</dbReference>
<comment type="caution">
    <text evidence="2">The sequence shown here is derived from an EMBL/GenBank/DDBJ whole genome shotgun (WGS) entry which is preliminary data.</text>
</comment>
<keyword evidence="3" id="KW-1185">Reference proteome</keyword>
<dbReference type="EMBL" id="SHOA02000015">
    <property type="protein sequence ID" value="TDH71591.1"/>
    <property type="molecule type" value="Genomic_DNA"/>
</dbReference>
<dbReference type="InterPro" id="IPR019401">
    <property type="entry name" value="Znf_CHCC"/>
</dbReference>
<gene>
    <name evidence="2" type="ORF">CCR75_005237</name>
</gene>
<dbReference type="AlphaFoldDB" id="A0A976FSA0"/>
<proteinExistence type="predicted"/>
<reference evidence="2 3" key="1">
    <citation type="journal article" date="2021" name="Genome Biol.">
        <title>AFLAP: assembly-free linkage analysis pipeline using k-mers from genome sequencing data.</title>
        <authorList>
            <person name="Fletcher K."/>
            <person name="Zhang L."/>
            <person name="Gil J."/>
            <person name="Han R."/>
            <person name="Cavanaugh K."/>
            <person name="Michelmore R."/>
        </authorList>
    </citation>
    <scope>NUCLEOTIDE SEQUENCE [LARGE SCALE GENOMIC DNA]</scope>
    <source>
        <strain evidence="2 3">SF5</strain>
    </source>
</reference>
<dbReference type="PANTHER" id="PTHR13156">
    <property type="entry name" value="NADH-UBIQUINONE OXIDOREDUCTASE 13 KD-A SUBUNIT"/>
    <property type="match status" value="1"/>
</dbReference>
<dbReference type="Pfam" id="PF10276">
    <property type="entry name" value="zf-CHCC"/>
    <property type="match status" value="1"/>
</dbReference>
<dbReference type="RefSeq" id="XP_067821090.1">
    <property type="nucleotide sequence ID" value="XM_067963319.1"/>
</dbReference>
<dbReference type="FunFam" id="2.60.260.40:FF:000001">
    <property type="entry name" value="NADH dehydrogenase [ubiquinone] iron-sulfur protein 6, mitochondrial"/>
    <property type="match status" value="1"/>
</dbReference>
<evidence type="ECO:0000259" key="1">
    <source>
        <dbReference type="Pfam" id="PF10276"/>
    </source>
</evidence>
<sequence>MSYRSSRVLAIAARASAARAVLPACTSRLQTASLSTIYDRRTPFEDINRHRSDAEQRIAQVPIVEVAGSIAVCDGGGGALGHPVEYIQLDTRKQNTPQTCKYCGIRYMMKVGYHGGH</sequence>
<protein>
    <recommendedName>
        <fullName evidence="1">Zinc finger CHCC-type domain-containing protein</fullName>
    </recommendedName>
</protein>
<dbReference type="GO" id="GO:0005739">
    <property type="term" value="C:mitochondrion"/>
    <property type="evidence" value="ECO:0007669"/>
    <property type="project" value="GOC"/>
</dbReference>
<dbReference type="GeneID" id="94348990"/>